<evidence type="ECO:0000256" key="1">
    <source>
        <dbReference type="ARBA" id="ARBA00022475"/>
    </source>
</evidence>
<evidence type="ECO:0000256" key="3">
    <source>
        <dbReference type="ARBA" id="ARBA00022989"/>
    </source>
</evidence>
<dbReference type="OrthoDB" id="9804636at2"/>
<gene>
    <name evidence="6" type="ORF">SAMN05421721_11713</name>
</gene>
<organism evidence="6 7">
    <name type="scientific">Ectothiorhodospira mobilis</name>
    <dbReference type="NCBI Taxonomy" id="195064"/>
    <lineage>
        <taxon>Bacteria</taxon>
        <taxon>Pseudomonadati</taxon>
        <taxon>Pseudomonadota</taxon>
        <taxon>Gammaproteobacteria</taxon>
        <taxon>Chromatiales</taxon>
        <taxon>Ectothiorhodospiraceae</taxon>
        <taxon>Ectothiorhodospira</taxon>
    </lineage>
</organism>
<proteinExistence type="predicted"/>
<evidence type="ECO:0000313" key="7">
    <source>
        <dbReference type="Proteomes" id="UP000199556"/>
    </source>
</evidence>
<dbReference type="GO" id="GO:0006106">
    <property type="term" value="P:fumarate metabolic process"/>
    <property type="evidence" value="ECO:0007669"/>
    <property type="project" value="InterPro"/>
</dbReference>
<dbReference type="RefSeq" id="WP_090486913.1">
    <property type="nucleotide sequence ID" value="NZ_FOUO01000017.1"/>
</dbReference>
<evidence type="ECO:0000256" key="5">
    <source>
        <dbReference type="SAM" id="Phobius"/>
    </source>
</evidence>
<name>A0A1I4SIA7_ECTMO</name>
<keyword evidence="7" id="KW-1185">Reference proteome</keyword>
<dbReference type="STRING" id="195064.SAMN05421721_11713"/>
<keyword evidence="1" id="KW-1003">Cell membrane</keyword>
<dbReference type="NCBIfam" id="NF003977">
    <property type="entry name" value="PRK05470.1-1"/>
    <property type="match status" value="1"/>
</dbReference>
<dbReference type="GO" id="GO:0016020">
    <property type="term" value="C:membrane"/>
    <property type="evidence" value="ECO:0007669"/>
    <property type="project" value="InterPro"/>
</dbReference>
<feature type="transmembrane region" description="Helical" evidence="5">
    <location>
        <begin position="9"/>
        <end position="34"/>
    </location>
</feature>
<dbReference type="EMBL" id="FOUO01000017">
    <property type="protein sequence ID" value="SFM64060.1"/>
    <property type="molecule type" value="Genomic_DNA"/>
</dbReference>
<dbReference type="InterPro" id="IPR003418">
    <property type="entry name" value="Fumarate_red_D"/>
</dbReference>
<evidence type="ECO:0000256" key="2">
    <source>
        <dbReference type="ARBA" id="ARBA00022692"/>
    </source>
</evidence>
<dbReference type="AlphaFoldDB" id="A0A1I4SIA7"/>
<evidence type="ECO:0000313" key="6">
    <source>
        <dbReference type="EMBL" id="SFM64060.1"/>
    </source>
</evidence>
<feature type="transmembrane region" description="Helical" evidence="5">
    <location>
        <begin position="54"/>
        <end position="71"/>
    </location>
</feature>
<sequence>MRPRSPEPLFWTLFGAGGMLAALVGPALVLILGLPFPPGALEYATLRGAMGHPLVALGLGVSVGLWLFHAAHRILHTLYDLGVPHAPWLPRVCYGGATAGTLAALGVTLAWVLQ</sequence>
<reference evidence="6 7" key="1">
    <citation type="submission" date="2016-10" db="EMBL/GenBank/DDBJ databases">
        <authorList>
            <person name="de Groot N.N."/>
        </authorList>
    </citation>
    <scope>NUCLEOTIDE SEQUENCE [LARGE SCALE GENOMIC DNA]</scope>
    <source>
        <strain evidence="6 7">DSM 4180</strain>
    </source>
</reference>
<protein>
    <submittedName>
        <fullName evidence="6">Succinate dehydrogenase subunit D</fullName>
    </submittedName>
</protein>
<feature type="transmembrane region" description="Helical" evidence="5">
    <location>
        <begin position="92"/>
        <end position="113"/>
    </location>
</feature>
<dbReference type="Proteomes" id="UP000199556">
    <property type="component" value="Unassembled WGS sequence"/>
</dbReference>
<dbReference type="Pfam" id="PF02313">
    <property type="entry name" value="Fumarate_red_D"/>
    <property type="match status" value="1"/>
</dbReference>
<dbReference type="Gene3D" id="1.20.1300.10">
    <property type="entry name" value="Fumarate reductase/succinate dehydrogenase, transmembrane subunit"/>
    <property type="match status" value="1"/>
</dbReference>
<keyword evidence="2 5" id="KW-0812">Transmembrane</keyword>
<keyword evidence="4 5" id="KW-0472">Membrane</keyword>
<dbReference type="InterPro" id="IPR034804">
    <property type="entry name" value="SQR/QFR_C/D"/>
</dbReference>
<dbReference type="SUPFAM" id="SSF81343">
    <property type="entry name" value="Fumarate reductase respiratory complex transmembrane subunits"/>
    <property type="match status" value="1"/>
</dbReference>
<keyword evidence="3 5" id="KW-1133">Transmembrane helix</keyword>
<evidence type="ECO:0000256" key="4">
    <source>
        <dbReference type="ARBA" id="ARBA00023136"/>
    </source>
</evidence>
<accession>A0A1I4SIA7</accession>